<feature type="domain" description="Flagellar hook-associated protein FlgK helical" evidence="9">
    <location>
        <begin position="90"/>
        <end position="313"/>
    </location>
</feature>
<dbReference type="InterPro" id="IPR053927">
    <property type="entry name" value="FlgK_helical"/>
</dbReference>
<keyword evidence="10" id="KW-0969">Cilium</keyword>
<comment type="similarity">
    <text evidence="3">Belongs to the flagella basal body rod proteins family.</text>
</comment>
<feature type="domain" description="Flagellar basal-body/hook protein C-terminal" evidence="8">
    <location>
        <begin position="680"/>
        <end position="716"/>
    </location>
</feature>
<feature type="domain" description="Flagellar basal body rod protein N-terminal" evidence="7">
    <location>
        <begin position="7"/>
        <end position="36"/>
    </location>
</feature>
<evidence type="ECO:0000256" key="3">
    <source>
        <dbReference type="ARBA" id="ARBA00009677"/>
    </source>
</evidence>
<keyword evidence="6" id="KW-0975">Bacterial flagellum</keyword>
<dbReference type="GO" id="GO:0009425">
    <property type="term" value="C:bacterial-type flagellum basal body"/>
    <property type="evidence" value="ECO:0007669"/>
    <property type="project" value="UniProtKB-SubCell"/>
</dbReference>
<proteinExistence type="inferred from homology"/>
<sequence length="718" mass="73637">MSLNSILNIGASGLMTAQSQLRVVSDNISNVNTPGYIRKVGTQQASVIGAQGAGVMAGQVTLAADKYLQQAAVRANSSASQAEVFHDLFDQIQSQFGDLTDKNGLFNLGDKALSAAGTAAETPASSAARQEVLSALESFFDESQRISGEIQNARANADSRVATTIKAINDLIKNISDLNPTISQANVNGSDASGAQTKQTGYIDELSKLIDVEVSTNSNGGVTVRTTSGMVLAGDQRAALSYQPTNPVTAATNFNPIIVTGPNGEKRDFSEHIKSGELRGLLDVRDKESSAVSAQLSEYMSVYADQLNAAHNAASAVPAPNSLTGKAMNQTLAEALNGFANAAGTGSGTTNLTVLDNTNKIASKVALTFSRDASGNSQVSINGGTAVLTSDPTLLSQINTALNGTATLSFADGKLSFAATNSTYGVAIGDDPTSPALKNGKGFSHFFGLNDLVRSDVPLDYATGLTASSAHGFDSGSVTFNVMNSSGSRVQTVDIAFPAGGTMADLVNTLNDTSSGLGRYGTFSLSTSGELTFRGFGNPANSLGIAEDSTTRLGTGASFSQMFGLGGLAAERTDSLALDPTIANNLDRLSMATLNLSAASGTPALVAGDGSGAQRLAAIATKSVTFKAAGTNAGGSSTLTRYAADLAGQVGATAATAKSRMDGANALAAEATSRRSAAEGVNLDEELINLTTYQQAYSASSRLIQAAKEMYDVLFNMF</sequence>
<organism evidence="10 11">
    <name type="scientific">Asticcacaulis excentricus</name>
    <dbReference type="NCBI Taxonomy" id="78587"/>
    <lineage>
        <taxon>Bacteria</taxon>
        <taxon>Pseudomonadati</taxon>
        <taxon>Pseudomonadota</taxon>
        <taxon>Alphaproteobacteria</taxon>
        <taxon>Caulobacterales</taxon>
        <taxon>Caulobacteraceae</taxon>
        <taxon>Asticcacaulis</taxon>
    </lineage>
</organism>
<gene>
    <name evidence="10" type="ORF">EM6_2084</name>
</gene>
<evidence type="ECO:0000256" key="1">
    <source>
        <dbReference type="ARBA" id="ARBA00004117"/>
    </source>
</evidence>
<evidence type="ECO:0000259" key="9">
    <source>
        <dbReference type="Pfam" id="PF22638"/>
    </source>
</evidence>
<accession>A0A3G9G8E6</accession>
<dbReference type="SUPFAM" id="SSF64518">
    <property type="entry name" value="Phase 1 flagellin"/>
    <property type="match status" value="1"/>
</dbReference>
<dbReference type="Pfam" id="PF00460">
    <property type="entry name" value="Flg_bb_rod"/>
    <property type="match status" value="1"/>
</dbReference>
<dbReference type="Pfam" id="PF22638">
    <property type="entry name" value="FlgK_D1"/>
    <property type="match status" value="1"/>
</dbReference>
<dbReference type="GO" id="GO:0005576">
    <property type="term" value="C:extracellular region"/>
    <property type="evidence" value="ECO:0007669"/>
    <property type="project" value="UniProtKB-SubCell"/>
</dbReference>
<protein>
    <recommendedName>
        <fullName evidence="4">Flagellar hook-associated protein 1</fullName>
    </recommendedName>
</protein>
<evidence type="ECO:0000313" key="10">
    <source>
        <dbReference type="EMBL" id="BBF81483.1"/>
    </source>
</evidence>
<dbReference type="EMBL" id="AP018827">
    <property type="protein sequence ID" value="BBF81483.1"/>
    <property type="molecule type" value="Genomic_DNA"/>
</dbReference>
<keyword evidence="10" id="KW-0282">Flagellum</keyword>
<evidence type="ECO:0000256" key="4">
    <source>
        <dbReference type="ARBA" id="ARBA00016244"/>
    </source>
</evidence>
<dbReference type="GO" id="GO:0009424">
    <property type="term" value="C:bacterial-type flagellum hook"/>
    <property type="evidence" value="ECO:0007669"/>
    <property type="project" value="InterPro"/>
</dbReference>
<dbReference type="PRINTS" id="PR01005">
    <property type="entry name" value="FLGHOOKAP1"/>
</dbReference>
<dbReference type="InterPro" id="IPR002371">
    <property type="entry name" value="FlgK"/>
</dbReference>
<dbReference type="NCBIfam" id="TIGR02492">
    <property type="entry name" value="flgK_ends"/>
    <property type="match status" value="1"/>
</dbReference>
<name>A0A3G9G8E6_9CAUL</name>
<dbReference type="AlphaFoldDB" id="A0A3G9G8E6"/>
<evidence type="ECO:0000256" key="5">
    <source>
        <dbReference type="ARBA" id="ARBA00022525"/>
    </source>
</evidence>
<evidence type="ECO:0000256" key="6">
    <source>
        <dbReference type="ARBA" id="ARBA00023143"/>
    </source>
</evidence>
<dbReference type="InterPro" id="IPR001444">
    <property type="entry name" value="Flag_bb_rod_N"/>
</dbReference>
<comment type="subcellular location">
    <subcellularLocation>
        <location evidence="1">Bacterial flagellum basal body</location>
    </subcellularLocation>
    <subcellularLocation>
        <location evidence="2">Secreted</location>
    </subcellularLocation>
</comment>
<dbReference type="PANTHER" id="PTHR30033:SF2">
    <property type="entry name" value="FLAGELLAR HOOK PROTEIN"/>
    <property type="match status" value="1"/>
</dbReference>
<reference evidence="11" key="2">
    <citation type="journal article" date="2017" name="Plant Physiol. Biochem.">
        <title>Differential oxidative and antioxidative response of duckweed Lemna minor toward plant growth promoting/inhibiting bacteria.</title>
        <authorList>
            <person name="Ishizawa H."/>
            <person name="Kuroda M."/>
            <person name="Morikawa M."/>
            <person name="Ike M."/>
        </authorList>
    </citation>
    <scope>NUCLEOTIDE SEQUENCE [LARGE SCALE GENOMIC DNA]</scope>
    <source>
        <strain evidence="11">M6</strain>
    </source>
</reference>
<evidence type="ECO:0000259" key="7">
    <source>
        <dbReference type="Pfam" id="PF00460"/>
    </source>
</evidence>
<keyword evidence="10" id="KW-0966">Cell projection</keyword>
<dbReference type="InterPro" id="IPR010930">
    <property type="entry name" value="Flg_bb/hook_C_dom"/>
</dbReference>
<dbReference type="PROSITE" id="PS00588">
    <property type="entry name" value="FLAGELLA_BB_ROD"/>
    <property type="match status" value="1"/>
</dbReference>
<dbReference type="OrthoDB" id="7181295at2"/>
<dbReference type="Proteomes" id="UP000278756">
    <property type="component" value="Chromosome 1"/>
</dbReference>
<evidence type="ECO:0000259" key="8">
    <source>
        <dbReference type="Pfam" id="PF06429"/>
    </source>
</evidence>
<dbReference type="Pfam" id="PF06429">
    <property type="entry name" value="Flg_bbr_C"/>
    <property type="match status" value="1"/>
</dbReference>
<dbReference type="PANTHER" id="PTHR30033">
    <property type="entry name" value="FLAGELLAR HOOK-ASSOCIATED PROTEIN 1"/>
    <property type="match status" value="1"/>
</dbReference>
<reference evidence="11" key="1">
    <citation type="journal article" date="2017" name="Biotechnol. Biofuels">
        <title>Evaluation of environmental bacterial communities as a factor affecting the growth of duckweed Lemna minor.</title>
        <authorList>
            <person name="Ishizawa H."/>
            <person name="Kuroda M."/>
            <person name="Morikawa M."/>
            <person name="Ike M."/>
        </authorList>
    </citation>
    <scope>NUCLEOTIDE SEQUENCE [LARGE SCALE GENOMIC DNA]</scope>
    <source>
        <strain evidence="11">M6</strain>
    </source>
</reference>
<keyword evidence="5" id="KW-0964">Secreted</keyword>
<dbReference type="InterPro" id="IPR019776">
    <property type="entry name" value="Flagellar_basal_body_rod_CS"/>
</dbReference>
<evidence type="ECO:0000313" key="11">
    <source>
        <dbReference type="Proteomes" id="UP000278756"/>
    </source>
</evidence>
<evidence type="ECO:0000256" key="2">
    <source>
        <dbReference type="ARBA" id="ARBA00004613"/>
    </source>
</evidence>
<dbReference type="GO" id="GO:0005198">
    <property type="term" value="F:structural molecule activity"/>
    <property type="evidence" value="ECO:0007669"/>
    <property type="project" value="InterPro"/>
</dbReference>
<dbReference type="RefSeq" id="WP_126422612.1">
    <property type="nucleotide sequence ID" value="NZ_AP018827.1"/>
</dbReference>
<dbReference type="GO" id="GO:0044780">
    <property type="term" value="P:bacterial-type flagellum assembly"/>
    <property type="evidence" value="ECO:0007669"/>
    <property type="project" value="InterPro"/>
</dbReference>